<evidence type="ECO:0000256" key="6">
    <source>
        <dbReference type="ARBA" id="ARBA00022777"/>
    </source>
</evidence>
<dbReference type="SMART" id="SM00304">
    <property type="entry name" value="HAMP"/>
    <property type="match status" value="1"/>
</dbReference>
<keyword evidence="5" id="KW-0808">Transferase</keyword>
<dbReference type="CDD" id="cd06225">
    <property type="entry name" value="HAMP"/>
    <property type="match status" value="1"/>
</dbReference>
<dbReference type="PROSITE" id="PS50109">
    <property type="entry name" value="HIS_KIN"/>
    <property type="match status" value="1"/>
</dbReference>
<dbReference type="SMART" id="SM00388">
    <property type="entry name" value="HisKA"/>
    <property type="match status" value="1"/>
</dbReference>
<feature type="transmembrane region" description="Helical" evidence="8">
    <location>
        <begin position="20"/>
        <end position="40"/>
    </location>
</feature>
<evidence type="ECO:0000256" key="7">
    <source>
        <dbReference type="SAM" id="Coils"/>
    </source>
</evidence>
<dbReference type="Pfam" id="PF02518">
    <property type="entry name" value="HATPase_c"/>
    <property type="match status" value="1"/>
</dbReference>
<dbReference type="InterPro" id="IPR036097">
    <property type="entry name" value="HisK_dim/P_sf"/>
</dbReference>
<dbReference type="Gene3D" id="3.30.565.10">
    <property type="entry name" value="Histidine kinase-like ATPase, C-terminal domain"/>
    <property type="match status" value="1"/>
</dbReference>
<dbReference type="InterPro" id="IPR003660">
    <property type="entry name" value="HAMP_dom"/>
</dbReference>
<feature type="domain" description="HAMP" evidence="10">
    <location>
        <begin position="206"/>
        <end position="258"/>
    </location>
</feature>
<dbReference type="CDD" id="cd00082">
    <property type="entry name" value="HisKA"/>
    <property type="match status" value="1"/>
</dbReference>
<evidence type="ECO:0000313" key="11">
    <source>
        <dbReference type="EMBL" id="MBH9552815.1"/>
    </source>
</evidence>
<dbReference type="InterPro" id="IPR003661">
    <property type="entry name" value="HisK_dim/P_dom"/>
</dbReference>
<protein>
    <recommendedName>
        <fullName evidence="3">histidine kinase</fullName>
        <ecNumber evidence="3">2.7.13.3</ecNumber>
    </recommendedName>
</protein>
<keyword evidence="7" id="KW-0175">Coiled coil</keyword>
<dbReference type="GO" id="GO:0016020">
    <property type="term" value="C:membrane"/>
    <property type="evidence" value="ECO:0007669"/>
    <property type="project" value="UniProtKB-SubCell"/>
</dbReference>
<dbReference type="Gene3D" id="6.10.340.10">
    <property type="match status" value="1"/>
</dbReference>
<dbReference type="EC" id="2.7.13.3" evidence="3"/>
<dbReference type="SUPFAM" id="SSF55874">
    <property type="entry name" value="ATPase domain of HSP90 chaperone/DNA topoisomerase II/histidine kinase"/>
    <property type="match status" value="1"/>
</dbReference>
<evidence type="ECO:0000256" key="3">
    <source>
        <dbReference type="ARBA" id="ARBA00012438"/>
    </source>
</evidence>
<comment type="caution">
    <text evidence="11">The sequence shown here is derived from an EMBL/GenBank/DDBJ whole genome shotgun (WGS) entry which is preliminary data.</text>
</comment>
<dbReference type="Proteomes" id="UP000620139">
    <property type="component" value="Unassembled WGS sequence"/>
</dbReference>
<comment type="catalytic activity">
    <reaction evidence="1">
        <text>ATP + protein L-histidine = ADP + protein N-phospho-L-histidine.</text>
        <dbReference type="EC" id="2.7.13.3"/>
    </reaction>
</comment>
<evidence type="ECO:0000259" key="9">
    <source>
        <dbReference type="PROSITE" id="PS50109"/>
    </source>
</evidence>
<name>A0A931NE19_9BURK</name>
<keyword evidence="12" id="KW-1185">Reference proteome</keyword>
<dbReference type="PRINTS" id="PR00344">
    <property type="entry name" value="BCTRLSENSOR"/>
</dbReference>
<dbReference type="GO" id="GO:0000155">
    <property type="term" value="F:phosphorelay sensor kinase activity"/>
    <property type="evidence" value="ECO:0007669"/>
    <property type="project" value="InterPro"/>
</dbReference>
<evidence type="ECO:0000313" key="12">
    <source>
        <dbReference type="Proteomes" id="UP000620139"/>
    </source>
</evidence>
<evidence type="ECO:0000259" key="10">
    <source>
        <dbReference type="PROSITE" id="PS50885"/>
    </source>
</evidence>
<organism evidence="11 12">
    <name type="scientific">Inhella gelatinilytica</name>
    <dbReference type="NCBI Taxonomy" id="2795030"/>
    <lineage>
        <taxon>Bacteria</taxon>
        <taxon>Pseudomonadati</taxon>
        <taxon>Pseudomonadota</taxon>
        <taxon>Betaproteobacteria</taxon>
        <taxon>Burkholderiales</taxon>
        <taxon>Sphaerotilaceae</taxon>
        <taxon>Inhella</taxon>
    </lineage>
</organism>
<feature type="domain" description="Histidine kinase" evidence="9">
    <location>
        <begin position="321"/>
        <end position="553"/>
    </location>
</feature>
<dbReference type="PROSITE" id="PS50885">
    <property type="entry name" value="HAMP"/>
    <property type="match status" value="1"/>
</dbReference>
<dbReference type="SMART" id="SM00387">
    <property type="entry name" value="HATPase_c"/>
    <property type="match status" value="1"/>
</dbReference>
<keyword evidence="8" id="KW-0812">Transmembrane</keyword>
<keyword evidence="8" id="KW-0472">Membrane</keyword>
<dbReference type="SUPFAM" id="SSF47384">
    <property type="entry name" value="Homodimeric domain of signal transducing histidine kinase"/>
    <property type="match status" value="1"/>
</dbReference>
<proteinExistence type="predicted"/>
<feature type="transmembrane region" description="Helical" evidence="8">
    <location>
        <begin position="182"/>
        <end position="201"/>
    </location>
</feature>
<evidence type="ECO:0000256" key="2">
    <source>
        <dbReference type="ARBA" id="ARBA00004370"/>
    </source>
</evidence>
<keyword evidence="4" id="KW-0597">Phosphoprotein</keyword>
<gene>
    <name evidence="11" type="ORF">I7X43_08105</name>
</gene>
<dbReference type="InterPro" id="IPR004358">
    <property type="entry name" value="Sig_transdc_His_kin-like_C"/>
</dbReference>
<dbReference type="Pfam" id="PF00672">
    <property type="entry name" value="HAMP"/>
    <property type="match status" value="1"/>
</dbReference>
<dbReference type="Gene3D" id="1.10.287.130">
    <property type="match status" value="1"/>
</dbReference>
<evidence type="ECO:0000256" key="4">
    <source>
        <dbReference type="ARBA" id="ARBA00022553"/>
    </source>
</evidence>
<comment type="subcellular location">
    <subcellularLocation>
        <location evidence="2">Membrane</location>
    </subcellularLocation>
</comment>
<accession>A0A931NE19</accession>
<dbReference type="RefSeq" id="WP_198100438.1">
    <property type="nucleotide sequence ID" value="NZ_JAEDAL010000003.1"/>
</dbReference>
<keyword evidence="6" id="KW-0418">Kinase</keyword>
<dbReference type="InterPro" id="IPR005467">
    <property type="entry name" value="His_kinase_dom"/>
</dbReference>
<dbReference type="AlphaFoldDB" id="A0A931NE19"/>
<dbReference type="InterPro" id="IPR003594">
    <property type="entry name" value="HATPase_dom"/>
</dbReference>
<dbReference type="PANTHER" id="PTHR43065:SF47">
    <property type="match status" value="1"/>
</dbReference>
<evidence type="ECO:0000256" key="1">
    <source>
        <dbReference type="ARBA" id="ARBA00000085"/>
    </source>
</evidence>
<evidence type="ECO:0000256" key="8">
    <source>
        <dbReference type="SAM" id="Phobius"/>
    </source>
</evidence>
<sequence>MKSLLPSDWLERLLRSTFRRQLTIAVGVGVLLAGSLSAWLSSWQSSLQARETLQAQGLNLAHSLAQQSQLALLTQGGDNARAALDRAFSYPDVQRVELLYPDGVVLIARGNAPAQAASRPRAQASAAYLEAESGDYWSFVAPVLTQPSEASPFDGEPARSELLGYVRVTQGKAALADLVRRLIFINFGVGLASAVVLIWVLRQLALRLSRPLGELSEVMARAGDGALAARARPYGPKDLVRMAEVFNRMMDTLEQRDKELQHKNDQLAAHAETLERRVAERTASLSTANQELHQALDALTQAQNHLVETEKLASLGRLVAGVAHELNTPLGNALMAATTLEEQQQKLARAMTEGSLRRSDLERGLQEGVDTSSLVTRNVQRAAEIISGFKQLAVDQTTDKRRAFKADEVLREVLTTLHPMFKRTPFQVIAHLEPNLRMDSYPGPLGQVITNIAQNALIHAFAGRDGGEFRVECRPWGDHHVQIVCSDDGNGMEEAVRKRVFEAFFTTKFGQGGSGLGMQIVHTLVTGLLGGRIAVDSAPGLGTQVIVTLPRTAPETPHEG</sequence>
<keyword evidence="8" id="KW-1133">Transmembrane helix</keyword>
<evidence type="ECO:0000256" key="5">
    <source>
        <dbReference type="ARBA" id="ARBA00022679"/>
    </source>
</evidence>
<dbReference type="PANTHER" id="PTHR43065">
    <property type="entry name" value="SENSOR HISTIDINE KINASE"/>
    <property type="match status" value="1"/>
</dbReference>
<reference evidence="11" key="1">
    <citation type="submission" date="2020-12" db="EMBL/GenBank/DDBJ databases">
        <title>The genome sequence of Inhella sp. 4Y17.</title>
        <authorList>
            <person name="Liu Y."/>
        </authorList>
    </citation>
    <scope>NUCLEOTIDE SEQUENCE</scope>
    <source>
        <strain evidence="11">4Y10</strain>
    </source>
</reference>
<dbReference type="EMBL" id="JAEDAL010000003">
    <property type="protein sequence ID" value="MBH9552815.1"/>
    <property type="molecule type" value="Genomic_DNA"/>
</dbReference>
<dbReference type="InterPro" id="IPR036890">
    <property type="entry name" value="HATPase_C_sf"/>
</dbReference>
<feature type="coiled-coil region" evidence="7">
    <location>
        <begin position="250"/>
        <end position="305"/>
    </location>
</feature>